<keyword evidence="4" id="KW-0175">Coiled coil</keyword>
<dbReference type="SMART" id="SM00184">
    <property type="entry name" value="RING"/>
    <property type="match status" value="1"/>
</dbReference>
<name>A0A1J1IV15_9DIPT</name>
<dbReference type="PROSITE" id="PS50089">
    <property type="entry name" value="ZF_RING_2"/>
    <property type="match status" value="1"/>
</dbReference>
<dbReference type="GO" id="GO:0061630">
    <property type="term" value="F:ubiquitin protein ligase activity"/>
    <property type="evidence" value="ECO:0007669"/>
    <property type="project" value="TreeGrafter"/>
</dbReference>
<dbReference type="PANTHER" id="PTHR46569">
    <property type="entry name" value="E3 UBIQUITIN-PROTEIN LIGASE TRAIP"/>
    <property type="match status" value="1"/>
</dbReference>
<dbReference type="GO" id="GO:0031297">
    <property type="term" value="P:replication fork processing"/>
    <property type="evidence" value="ECO:0007669"/>
    <property type="project" value="TreeGrafter"/>
</dbReference>
<proteinExistence type="predicted"/>
<keyword evidence="1 3" id="KW-0863">Zinc-finger</keyword>
<protein>
    <submittedName>
        <fullName evidence="6">CLUMA_CG016276, isoform A</fullName>
    </submittedName>
</protein>
<feature type="coiled-coil region" evidence="4">
    <location>
        <begin position="108"/>
        <end position="145"/>
    </location>
</feature>
<accession>A0A1J1IV15</accession>
<dbReference type="OrthoDB" id="1925699at2759"/>
<dbReference type="EMBL" id="CVRI01000059">
    <property type="protein sequence ID" value="CRL02982.1"/>
    <property type="molecule type" value="Genomic_DNA"/>
</dbReference>
<dbReference type="GO" id="GO:0016567">
    <property type="term" value="P:protein ubiquitination"/>
    <property type="evidence" value="ECO:0007669"/>
    <property type="project" value="TreeGrafter"/>
</dbReference>
<reference evidence="6 7" key="1">
    <citation type="submission" date="2015-04" db="EMBL/GenBank/DDBJ databases">
        <authorList>
            <person name="Syromyatnikov M.Y."/>
            <person name="Popov V.N."/>
        </authorList>
    </citation>
    <scope>NUCLEOTIDE SEQUENCE [LARGE SCALE GENOMIC DNA]</scope>
</reference>
<keyword evidence="2" id="KW-0862">Zinc</keyword>
<dbReference type="InterPro" id="IPR052639">
    <property type="entry name" value="TRAIP_ubiq-protein_ligase"/>
</dbReference>
<evidence type="ECO:0000256" key="2">
    <source>
        <dbReference type="ARBA" id="ARBA00022833"/>
    </source>
</evidence>
<evidence type="ECO:0000256" key="3">
    <source>
        <dbReference type="PROSITE-ProRule" id="PRU00175"/>
    </source>
</evidence>
<evidence type="ECO:0000313" key="7">
    <source>
        <dbReference type="Proteomes" id="UP000183832"/>
    </source>
</evidence>
<dbReference type="Proteomes" id="UP000183832">
    <property type="component" value="Unassembled WGS sequence"/>
</dbReference>
<sequence>MEILCSICCCNLVDPKQEIGLPFSSAGGNNNHQAYSSLCGHVFHKICLLKWQERSKNCPECRTVINGKEDIHKVYFNVNFKSDEESQQDVQEEKIQMHKRTETLTKYIKHITKELGHVELKFDKLKQEIARKDQEISDLKNLLNQERLCVPLRRVTLKTNKV</sequence>
<dbReference type="AlphaFoldDB" id="A0A1J1IV15"/>
<evidence type="ECO:0000256" key="1">
    <source>
        <dbReference type="ARBA" id="ARBA00022771"/>
    </source>
</evidence>
<dbReference type="Gene3D" id="3.30.40.10">
    <property type="entry name" value="Zinc/RING finger domain, C3HC4 (zinc finger)"/>
    <property type="match status" value="1"/>
</dbReference>
<dbReference type="GO" id="GO:0008270">
    <property type="term" value="F:zinc ion binding"/>
    <property type="evidence" value="ECO:0007669"/>
    <property type="project" value="UniProtKB-KW"/>
</dbReference>
<gene>
    <name evidence="6" type="ORF">CLUMA_CG016276</name>
</gene>
<dbReference type="SUPFAM" id="SSF57850">
    <property type="entry name" value="RING/U-box"/>
    <property type="match status" value="1"/>
</dbReference>
<dbReference type="PANTHER" id="PTHR46569:SF1">
    <property type="entry name" value="E3 UBIQUITIN-PROTEIN LIGASE RFWD3-RELATED"/>
    <property type="match status" value="1"/>
</dbReference>
<keyword evidence="1 3" id="KW-0479">Metal-binding</keyword>
<dbReference type="GO" id="GO:0090734">
    <property type="term" value="C:site of DNA damage"/>
    <property type="evidence" value="ECO:0007669"/>
    <property type="project" value="TreeGrafter"/>
</dbReference>
<keyword evidence="7" id="KW-1185">Reference proteome</keyword>
<evidence type="ECO:0000313" key="6">
    <source>
        <dbReference type="EMBL" id="CRL02982.1"/>
    </source>
</evidence>
<dbReference type="InterPro" id="IPR001841">
    <property type="entry name" value="Znf_RING"/>
</dbReference>
<feature type="domain" description="RING-type" evidence="5">
    <location>
        <begin position="5"/>
        <end position="62"/>
    </location>
</feature>
<dbReference type="InterPro" id="IPR013083">
    <property type="entry name" value="Znf_RING/FYVE/PHD"/>
</dbReference>
<organism evidence="6 7">
    <name type="scientific">Clunio marinus</name>
    <dbReference type="NCBI Taxonomy" id="568069"/>
    <lineage>
        <taxon>Eukaryota</taxon>
        <taxon>Metazoa</taxon>
        <taxon>Ecdysozoa</taxon>
        <taxon>Arthropoda</taxon>
        <taxon>Hexapoda</taxon>
        <taxon>Insecta</taxon>
        <taxon>Pterygota</taxon>
        <taxon>Neoptera</taxon>
        <taxon>Endopterygota</taxon>
        <taxon>Diptera</taxon>
        <taxon>Nematocera</taxon>
        <taxon>Chironomoidea</taxon>
        <taxon>Chironomidae</taxon>
        <taxon>Clunio</taxon>
    </lineage>
</organism>
<dbReference type="Pfam" id="PF13639">
    <property type="entry name" value="zf-RING_2"/>
    <property type="match status" value="1"/>
</dbReference>
<evidence type="ECO:0000259" key="5">
    <source>
        <dbReference type="PROSITE" id="PS50089"/>
    </source>
</evidence>
<evidence type="ECO:0000256" key="4">
    <source>
        <dbReference type="SAM" id="Coils"/>
    </source>
</evidence>
<dbReference type="GO" id="GO:0005634">
    <property type="term" value="C:nucleus"/>
    <property type="evidence" value="ECO:0007669"/>
    <property type="project" value="TreeGrafter"/>
</dbReference>